<organism evidence="1 2">
    <name type="scientific">Gemmata palustris</name>
    <dbReference type="NCBI Taxonomy" id="2822762"/>
    <lineage>
        <taxon>Bacteria</taxon>
        <taxon>Pseudomonadati</taxon>
        <taxon>Planctomycetota</taxon>
        <taxon>Planctomycetia</taxon>
        <taxon>Gemmatales</taxon>
        <taxon>Gemmataceae</taxon>
        <taxon>Gemmata</taxon>
    </lineage>
</organism>
<protein>
    <submittedName>
        <fullName evidence="1">Uncharacterized protein</fullName>
    </submittedName>
</protein>
<gene>
    <name evidence="1" type="ORF">J8F10_05655</name>
</gene>
<accession>A0ABS5BM30</accession>
<keyword evidence="2" id="KW-1185">Reference proteome</keyword>
<dbReference type="EMBL" id="JAGKQQ010000001">
    <property type="protein sequence ID" value="MBP3954768.1"/>
    <property type="molecule type" value="Genomic_DNA"/>
</dbReference>
<sequence>MALALRFEDLIRAGEVTDHAELAPRARDPGRVSQIMALLHLAPDIQKALLFLTKVTRGRDPLVLRDLRPIAVTPDWRRQPAARCGPHSEPIARAPEPGNHFTFFGQLRLCGWCGCSLLFDVYVRNLDQ</sequence>
<dbReference type="RefSeq" id="WP_210652881.1">
    <property type="nucleotide sequence ID" value="NZ_JAGKQQ010000001.1"/>
</dbReference>
<name>A0ABS5BM30_9BACT</name>
<evidence type="ECO:0000313" key="2">
    <source>
        <dbReference type="Proteomes" id="UP000676565"/>
    </source>
</evidence>
<reference evidence="1 2" key="1">
    <citation type="submission" date="2021-04" db="EMBL/GenBank/DDBJ databases">
        <authorList>
            <person name="Ivanova A."/>
        </authorList>
    </citation>
    <scope>NUCLEOTIDE SEQUENCE [LARGE SCALE GENOMIC DNA]</scope>
    <source>
        <strain evidence="1 2">G18</strain>
    </source>
</reference>
<evidence type="ECO:0000313" key="1">
    <source>
        <dbReference type="EMBL" id="MBP3954768.1"/>
    </source>
</evidence>
<proteinExistence type="predicted"/>
<comment type="caution">
    <text evidence="1">The sequence shown here is derived from an EMBL/GenBank/DDBJ whole genome shotgun (WGS) entry which is preliminary data.</text>
</comment>
<dbReference type="Proteomes" id="UP000676565">
    <property type="component" value="Unassembled WGS sequence"/>
</dbReference>